<dbReference type="Pfam" id="PF17781">
    <property type="entry name" value="RPN1_RPN2_N"/>
    <property type="match status" value="1"/>
</dbReference>
<keyword evidence="4" id="KW-1185">Reference proteome</keyword>
<keyword evidence="1" id="KW-0677">Repeat</keyword>
<comment type="caution">
    <text evidence="3">The sequence shown here is derived from an EMBL/GenBank/DDBJ whole genome shotgun (WGS) entry which is preliminary data.</text>
</comment>
<organism evidence="3 4">
    <name type="scientific">Gossypium arboreum</name>
    <name type="common">Tree cotton</name>
    <name type="synonym">Gossypium nanking</name>
    <dbReference type="NCBI Taxonomy" id="29729"/>
    <lineage>
        <taxon>Eukaryota</taxon>
        <taxon>Viridiplantae</taxon>
        <taxon>Streptophyta</taxon>
        <taxon>Embryophyta</taxon>
        <taxon>Tracheophyta</taxon>
        <taxon>Spermatophyta</taxon>
        <taxon>Magnoliopsida</taxon>
        <taxon>eudicotyledons</taxon>
        <taxon>Gunneridae</taxon>
        <taxon>Pentapetalae</taxon>
        <taxon>rosids</taxon>
        <taxon>malvids</taxon>
        <taxon>Malvales</taxon>
        <taxon>Malvaceae</taxon>
        <taxon>Malvoideae</taxon>
        <taxon>Gossypium</taxon>
    </lineage>
</organism>
<accession>A0ABR0P2V7</accession>
<dbReference type="InterPro" id="IPR040892">
    <property type="entry name" value="RPN1_N"/>
</dbReference>
<dbReference type="Proteomes" id="UP001358586">
    <property type="component" value="Chromosome 8"/>
</dbReference>
<dbReference type="PANTHER" id="PTHR10943:SF1">
    <property type="entry name" value="26S PROTEASOME NON-ATPASE REGULATORY SUBUNIT 2"/>
    <property type="match status" value="1"/>
</dbReference>
<evidence type="ECO:0000313" key="3">
    <source>
        <dbReference type="EMBL" id="KAK5812797.1"/>
    </source>
</evidence>
<dbReference type="PANTHER" id="PTHR10943">
    <property type="entry name" value="26S PROTEASOME NON-ATPASE REGULATORY SUBUNIT"/>
    <property type="match status" value="1"/>
</dbReference>
<name>A0ABR0P2V7_GOSAR</name>
<feature type="domain" description="RPN1 N-terminal" evidence="2">
    <location>
        <begin position="46"/>
        <end position="110"/>
    </location>
</feature>
<reference evidence="3 4" key="1">
    <citation type="submission" date="2023-03" db="EMBL/GenBank/DDBJ databases">
        <title>WGS of Gossypium arboreum.</title>
        <authorList>
            <person name="Yu D."/>
        </authorList>
    </citation>
    <scope>NUCLEOTIDE SEQUENCE [LARGE SCALE GENOMIC DNA]</scope>
    <source>
        <tissue evidence="3">Leaf</tissue>
    </source>
</reference>
<dbReference type="EMBL" id="JARKNE010000008">
    <property type="protein sequence ID" value="KAK5812797.1"/>
    <property type="molecule type" value="Genomic_DNA"/>
</dbReference>
<sequence length="183" mass="21109">MFMVLGVRLIGFKAASDPPKICTAEDQKKKDDEDLSEKNLALKQQLELYVERVQDSDPRLQKVGLESMRHEIWTSTSSMTSVPKPLKFLHPHYGTLKAFYETMPESDLKESLKYRLLGLEGDIGSWGHEYVSSTLCWCSDLGFVTRRSPMRIYFWNLAGEIAQEYRKRQSEEAAIEDLLELVQ</sequence>
<proteinExistence type="predicted"/>
<evidence type="ECO:0000259" key="2">
    <source>
        <dbReference type="Pfam" id="PF17781"/>
    </source>
</evidence>
<evidence type="ECO:0000313" key="4">
    <source>
        <dbReference type="Proteomes" id="UP001358586"/>
    </source>
</evidence>
<evidence type="ECO:0000256" key="1">
    <source>
        <dbReference type="ARBA" id="ARBA00022737"/>
    </source>
</evidence>
<protein>
    <recommendedName>
        <fullName evidence="2">RPN1 N-terminal domain-containing protein</fullName>
    </recommendedName>
</protein>
<gene>
    <name evidence="3" type="ORF">PVK06_028238</name>
</gene>